<dbReference type="PANTHER" id="PTHR20857:SF15">
    <property type="entry name" value="THIAMINE-PHOSPHATE SYNTHASE"/>
    <property type="match status" value="1"/>
</dbReference>
<dbReference type="InterPro" id="IPR013785">
    <property type="entry name" value="Aldolase_TIM"/>
</dbReference>
<sequence length="178" mass="19329">MISYAITDPSTLDFNHLERDLKRFSQKASMIVYRDKSNVSQHEAAFVQAAKMYDFEKVIIHGNPSLAKAAGADGVHLSSLQLDEIAEAKAMGLFVVVSTHTIEELKKAEVLGADMATFSPIFETPNKGAPVGLEVLRSVTSQVHIPVLALGGILTEEQIRACERYGASGFASIRYFGA</sequence>
<accession>A0ABT7QPV7</accession>
<comment type="pathway">
    <text evidence="1">Cofactor biosynthesis; thiamine diphosphate biosynthesis.</text>
</comment>
<protein>
    <submittedName>
        <fullName evidence="4">Thiamine phosphate synthase</fullName>
    </submittedName>
</protein>
<gene>
    <name evidence="4" type="ORF">PF327_00130</name>
</gene>
<dbReference type="Gene3D" id="3.20.20.70">
    <property type="entry name" value="Aldolase class I"/>
    <property type="match status" value="1"/>
</dbReference>
<dbReference type="Pfam" id="PF02581">
    <property type="entry name" value="TMP-TENI"/>
    <property type="match status" value="1"/>
</dbReference>
<dbReference type="SUPFAM" id="SSF51391">
    <property type="entry name" value="Thiamin phosphate synthase"/>
    <property type="match status" value="1"/>
</dbReference>
<evidence type="ECO:0000313" key="5">
    <source>
        <dbReference type="Proteomes" id="UP001169066"/>
    </source>
</evidence>
<name>A0ABT7QPV7_9BACT</name>
<proteinExistence type="predicted"/>
<keyword evidence="2" id="KW-0784">Thiamine biosynthesis</keyword>
<evidence type="ECO:0000256" key="2">
    <source>
        <dbReference type="ARBA" id="ARBA00022977"/>
    </source>
</evidence>
<keyword evidence="5" id="KW-1185">Reference proteome</keyword>
<dbReference type="InterPro" id="IPR022998">
    <property type="entry name" value="ThiamineP_synth_TenI"/>
</dbReference>
<organism evidence="4 5">
    <name type="scientific">Sulfurovum xiamenensis</name>
    <dbReference type="NCBI Taxonomy" id="3019066"/>
    <lineage>
        <taxon>Bacteria</taxon>
        <taxon>Pseudomonadati</taxon>
        <taxon>Campylobacterota</taxon>
        <taxon>Epsilonproteobacteria</taxon>
        <taxon>Campylobacterales</taxon>
        <taxon>Sulfurovaceae</taxon>
        <taxon>Sulfurovum</taxon>
    </lineage>
</organism>
<dbReference type="CDD" id="cd00564">
    <property type="entry name" value="TMP_TenI"/>
    <property type="match status" value="1"/>
</dbReference>
<feature type="domain" description="Thiamine phosphate synthase/TenI" evidence="3">
    <location>
        <begin position="4"/>
        <end position="174"/>
    </location>
</feature>
<comment type="caution">
    <text evidence="4">The sequence shown here is derived from an EMBL/GenBank/DDBJ whole genome shotgun (WGS) entry which is preliminary data.</text>
</comment>
<dbReference type="RefSeq" id="WP_289400780.1">
    <property type="nucleotide sequence ID" value="NZ_JAQIBC010000001.1"/>
</dbReference>
<dbReference type="Proteomes" id="UP001169066">
    <property type="component" value="Unassembled WGS sequence"/>
</dbReference>
<evidence type="ECO:0000259" key="3">
    <source>
        <dbReference type="Pfam" id="PF02581"/>
    </source>
</evidence>
<dbReference type="PANTHER" id="PTHR20857">
    <property type="entry name" value="THIAMINE-PHOSPHATE PYROPHOSPHORYLASE"/>
    <property type="match status" value="1"/>
</dbReference>
<reference evidence="4" key="1">
    <citation type="submission" date="2023-01" db="EMBL/GenBank/DDBJ databases">
        <title>Sulfurovum sp. XTW-4 genome assembly.</title>
        <authorList>
            <person name="Wang J."/>
        </authorList>
    </citation>
    <scope>NUCLEOTIDE SEQUENCE</scope>
    <source>
        <strain evidence="4">XTW-4</strain>
    </source>
</reference>
<dbReference type="EMBL" id="JAQIBC010000001">
    <property type="protein sequence ID" value="MDM5262609.1"/>
    <property type="molecule type" value="Genomic_DNA"/>
</dbReference>
<evidence type="ECO:0000313" key="4">
    <source>
        <dbReference type="EMBL" id="MDM5262609.1"/>
    </source>
</evidence>
<evidence type="ECO:0000256" key="1">
    <source>
        <dbReference type="ARBA" id="ARBA00004948"/>
    </source>
</evidence>
<dbReference type="InterPro" id="IPR036206">
    <property type="entry name" value="ThiamineP_synth_sf"/>
</dbReference>